<organism evidence="4 5">
    <name type="scientific">Nocardioides oceani</name>
    <dbReference type="NCBI Taxonomy" id="3058369"/>
    <lineage>
        <taxon>Bacteria</taxon>
        <taxon>Bacillati</taxon>
        <taxon>Actinomycetota</taxon>
        <taxon>Actinomycetes</taxon>
        <taxon>Propionibacteriales</taxon>
        <taxon>Nocardioidaceae</taxon>
        <taxon>Nocardioides</taxon>
    </lineage>
</organism>
<comment type="caution">
    <text evidence="4">The sequence shown here is derived from an EMBL/GenBank/DDBJ whole genome shotgun (WGS) entry which is preliminary data.</text>
</comment>
<evidence type="ECO:0000259" key="3">
    <source>
        <dbReference type="Pfam" id="PF02678"/>
    </source>
</evidence>
<dbReference type="InterPro" id="IPR003829">
    <property type="entry name" value="Pirin_N_dom"/>
</dbReference>
<keyword evidence="5" id="KW-1185">Reference proteome</keyword>
<dbReference type="InterPro" id="IPR014710">
    <property type="entry name" value="RmlC-like_jellyroll"/>
</dbReference>
<dbReference type="SUPFAM" id="SSF51182">
    <property type="entry name" value="RmlC-like cupins"/>
    <property type="match status" value="1"/>
</dbReference>
<dbReference type="Gene3D" id="2.60.120.10">
    <property type="entry name" value="Jelly Rolls"/>
    <property type="match status" value="1"/>
</dbReference>
<reference evidence="4" key="1">
    <citation type="submission" date="2023-06" db="EMBL/GenBank/DDBJ databases">
        <title>Draft genome sequence of Nocardioides sp. SOB77.</title>
        <authorList>
            <person name="Zhang G."/>
        </authorList>
    </citation>
    <scope>NUCLEOTIDE SEQUENCE</scope>
    <source>
        <strain evidence="4">SOB77</strain>
    </source>
</reference>
<name>A0ABT8FEX1_9ACTN</name>
<evidence type="ECO:0000313" key="4">
    <source>
        <dbReference type="EMBL" id="MDN4173224.1"/>
    </source>
</evidence>
<dbReference type="InterPro" id="IPR011051">
    <property type="entry name" value="RmlC_Cupin_sf"/>
</dbReference>
<dbReference type="PANTHER" id="PTHR43212">
    <property type="entry name" value="QUERCETIN 2,3-DIOXYGENASE"/>
    <property type="match status" value="1"/>
</dbReference>
<evidence type="ECO:0000256" key="1">
    <source>
        <dbReference type="ARBA" id="ARBA00008416"/>
    </source>
</evidence>
<dbReference type="Proteomes" id="UP001168620">
    <property type="component" value="Unassembled WGS sequence"/>
</dbReference>
<accession>A0ABT8FEX1</accession>
<dbReference type="InterPro" id="IPR012093">
    <property type="entry name" value="Pirin"/>
</dbReference>
<dbReference type="EMBL" id="JAUHJQ010000003">
    <property type="protein sequence ID" value="MDN4173224.1"/>
    <property type="molecule type" value="Genomic_DNA"/>
</dbReference>
<dbReference type="RefSeq" id="WP_300952334.1">
    <property type="nucleotide sequence ID" value="NZ_JAUHJQ010000003.1"/>
</dbReference>
<comment type="similarity">
    <text evidence="1 2">Belongs to the pirin family.</text>
</comment>
<gene>
    <name evidence="4" type="ORF">QWY28_09750</name>
</gene>
<sequence>MTTEIRRGSARFVTRSAGMVTHHAFSFGASYDPERLRFGPMVCHDEHHLGAGRGFDEHRHSGLDIVTWVVTGSLRHRDSSGRDTVVSPGQVAVLAAGSGIEHAEHAMPEGRAHFVQVWLATDDERAGLDPTYAITPAPASAVPGAGLVEVVSPQPGAVLSVARLDPLETLTLPVAPRVHAYVVTGALTRSSLAEPLGAGDAFLFTDEPEHHVTAAVPTELLVWTFAG</sequence>
<proteinExistence type="inferred from homology"/>
<evidence type="ECO:0000256" key="2">
    <source>
        <dbReference type="RuleBase" id="RU003457"/>
    </source>
</evidence>
<dbReference type="PANTHER" id="PTHR43212:SF3">
    <property type="entry name" value="QUERCETIN 2,3-DIOXYGENASE"/>
    <property type="match status" value="1"/>
</dbReference>
<evidence type="ECO:0000313" key="5">
    <source>
        <dbReference type="Proteomes" id="UP001168620"/>
    </source>
</evidence>
<dbReference type="Pfam" id="PF02678">
    <property type="entry name" value="Pirin"/>
    <property type="match status" value="1"/>
</dbReference>
<feature type="domain" description="Pirin N-terminal" evidence="3">
    <location>
        <begin position="16"/>
        <end position="119"/>
    </location>
</feature>
<protein>
    <submittedName>
        <fullName evidence="4">Pirin family protein</fullName>
    </submittedName>
</protein>